<dbReference type="EMBL" id="CM027687">
    <property type="protein sequence ID" value="KAG0521240.1"/>
    <property type="molecule type" value="Genomic_DNA"/>
</dbReference>
<sequence length="290" mass="33925">AKVIEYKETIKDEKHVLVRIDDCYGERRDMDCLFKDGEHVNGSVISLYIQLMRHEEHGNQREGGKVYLENTWWSQVLKAHGEEEPEKLGYNREDTVQSRVNEYLKADMVFLPINITLCHWYLAVVIPSKGEIQILDSFGENMSSCQHLRYTLIGMEKLMKHIVDKKQLDTSKWPKGIEVSSWELQHIITNKMQEDGCSCGLWMINFMEYWTGTTLSDHVTQWVRSTQPHPISLTVSKIINILREGKQMDHDSFNMAIRILANNKYKMLNKPTYHLMDLKFAEVTKFGRDP</sequence>
<dbReference type="PANTHER" id="PTHR12606:SF150">
    <property type="entry name" value="UBIQUITIN-LIKE PROTEASE FAMILY PROFILE DOMAIN-CONTAINING PROTEIN"/>
    <property type="match status" value="1"/>
</dbReference>
<evidence type="ECO:0000256" key="4">
    <source>
        <dbReference type="ARBA" id="ARBA00022807"/>
    </source>
</evidence>
<comment type="caution">
    <text evidence="6">The sequence shown here is derived from an EMBL/GenBank/DDBJ whole genome shotgun (WGS) entry which is preliminary data.</text>
</comment>
<reference evidence="6" key="2">
    <citation type="submission" date="2020-10" db="EMBL/GenBank/DDBJ databases">
        <authorList>
            <person name="Cooper E.A."/>
            <person name="Brenton Z.W."/>
            <person name="Flinn B.S."/>
            <person name="Jenkins J."/>
            <person name="Shu S."/>
            <person name="Flowers D."/>
            <person name="Luo F."/>
            <person name="Wang Y."/>
            <person name="Xia P."/>
            <person name="Barry K."/>
            <person name="Daum C."/>
            <person name="Lipzen A."/>
            <person name="Yoshinaga Y."/>
            <person name="Schmutz J."/>
            <person name="Saski C."/>
            <person name="Vermerris W."/>
            <person name="Kresovich S."/>
        </authorList>
    </citation>
    <scope>NUCLEOTIDE SEQUENCE</scope>
</reference>
<dbReference type="AlphaFoldDB" id="A0A921QI12"/>
<dbReference type="PROSITE" id="PS50600">
    <property type="entry name" value="ULP_PROTEASE"/>
    <property type="match status" value="1"/>
</dbReference>
<comment type="similarity">
    <text evidence="1">Belongs to the peptidase C48 family.</text>
</comment>
<gene>
    <name evidence="6" type="ORF">BDA96_08G144500</name>
</gene>
<evidence type="ECO:0000259" key="5">
    <source>
        <dbReference type="PROSITE" id="PS50600"/>
    </source>
</evidence>
<evidence type="ECO:0000313" key="7">
    <source>
        <dbReference type="Proteomes" id="UP000807115"/>
    </source>
</evidence>
<dbReference type="InterPro" id="IPR038765">
    <property type="entry name" value="Papain-like_cys_pep_sf"/>
</dbReference>
<dbReference type="InterPro" id="IPR003653">
    <property type="entry name" value="Peptidase_C48_C"/>
</dbReference>
<evidence type="ECO:0000256" key="3">
    <source>
        <dbReference type="ARBA" id="ARBA00022801"/>
    </source>
</evidence>
<dbReference type="Pfam" id="PF02902">
    <property type="entry name" value="Peptidase_C48"/>
    <property type="match status" value="1"/>
</dbReference>
<dbReference type="GO" id="GO:0006508">
    <property type="term" value="P:proteolysis"/>
    <property type="evidence" value="ECO:0007669"/>
    <property type="project" value="UniProtKB-KW"/>
</dbReference>
<feature type="non-terminal residue" evidence="6">
    <location>
        <position position="1"/>
    </location>
</feature>
<evidence type="ECO:0000256" key="1">
    <source>
        <dbReference type="ARBA" id="ARBA00005234"/>
    </source>
</evidence>
<protein>
    <recommendedName>
        <fullName evidence="5">Ubiquitin-like protease family profile domain-containing protein</fullName>
    </recommendedName>
</protein>
<dbReference type="PANTHER" id="PTHR12606">
    <property type="entry name" value="SENTRIN/SUMO-SPECIFIC PROTEASE"/>
    <property type="match status" value="1"/>
</dbReference>
<evidence type="ECO:0000256" key="2">
    <source>
        <dbReference type="ARBA" id="ARBA00022670"/>
    </source>
</evidence>
<reference evidence="6" key="1">
    <citation type="journal article" date="2019" name="BMC Genomics">
        <title>A new reference genome for Sorghum bicolor reveals high levels of sequence similarity between sweet and grain genotypes: implications for the genetics of sugar metabolism.</title>
        <authorList>
            <person name="Cooper E.A."/>
            <person name="Brenton Z.W."/>
            <person name="Flinn B.S."/>
            <person name="Jenkins J."/>
            <person name="Shu S."/>
            <person name="Flowers D."/>
            <person name="Luo F."/>
            <person name="Wang Y."/>
            <person name="Xia P."/>
            <person name="Barry K."/>
            <person name="Daum C."/>
            <person name="Lipzen A."/>
            <person name="Yoshinaga Y."/>
            <person name="Schmutz J."/>
            <person name="Saski C."/>
            <person name="Vermerris W."/>
            <person name="Kresovich S."/>
        </authorList>
    </citation>
    <scope>NUCLEOTIDE SEQUENCE</scope>
</reference>
<accession>A0A921QI12</accession>
<dbReference type="SUPFAM" id="SSF54001">
    <property type="entry name" value="Cysteine proteinases"/>
    <property type="match status" value="1"/>
</dbReference>
<dbReference type="Proteomes" id="UP000807115">
    <property type="component" value="Chromosome 8"/>
</dbReference>
<dbReference type="Gene3D" id="3.40.395.10">
    <property type="entry name" value="Adenoviral Proteinase, Chain A"/>
    <property type="match status" value="1"/>
</dbReference>
<keyword evidence="4" id="KW-0788">Thiol protease</keyword>
<dbReference type="GO" id="GO:0008234">
    <property type="term" value="F:cysteine-type peptidase activity"/>
    <property type="evidence" value="ECO:0007669"/>
    <property type="project" value="UniProtKB-KW"/>
</dbReference>
<keyword evidence="2" id="KW-0645">Protease</keyword>
<evidence type="ECO:0000313" key="6">
    <source>
        <dbReference type="EMBL" id="KAG0521240.1"/>
    </source>
</evidence>
<name>A0A921QI12_SORBI</name>
<keyword evidence="3" id="KW-0378">Hydrolase</keyword>
<organism evidence="6 7">
    <name type="scientific">Sorghum bicolor</name>
    <name type="common">Sorghum</name>
    <name type="synonym">Sorghum vulgare</name>
    <dbReference type="NCBI Taxonomy" id="4558"/>
    <lineage>
        <taxon>Eukaryota</taxon>
        <taxon>Viridiplantae</taxon>
        <taxon>Streptophyta</taxon>
        <taxon>Embryophyta</taxon>
        <taxon>Tracheophyta</taxon>
        <taxon>Spermatophyta</taxon>
        <taxon>Magnoliopsida</taxon>
        <taxon>Liliopsida</taxon>
        <taxon>Poales</taxon>
        <taxon>Poaceae</taxon>
        <taxon>PACMAD clade</taxon>
        <taxon>Panicoideae</taxon>
        <taxon>Andropogonodae</taxon>
        <taxon>Andropogoneae</taxon>
        <taxon>Sorghinae</taxon>
        <taxon>Sorghum</taxon>
    </lineage>
</organism>
<proteinExistence type="inferred from homology"/>
<feature type="domain" description="Ubiquitin-like protease family profile" evidence="5">
    <location>
        <begin position="23"/>
        <end position="210"/>
    </location>
</feature>